<evidence type="ECO:0000313" key="1">
    <source>
        <dbReference type="EMBL" id="KAE8241828.1"/>
    </source>
</evidence>
<comment type="caution">
    <text evidence="1">The sequence shown here is derived from an EMBL/GenBank/DDBJ whole genome shotgun (WGS) entry which is preliminary data.</text>
</comment>
<dbReference type="EMBL" id="LWDF02000847">
    <property type="protein sequence ID" value="KAE8241828.1"/>
    <property type="molecule type" value="Genomic_DNA"/>
</dbReference>
<dbReference type="SUPFAM" id="SSF53474">
    <property type="entry name" value="alpha/beta-Hydrolases"/>
    <property type="match status" value="1"/>
</dbReference>
<reference evidence="1" key="1">
    <citation type="submission" date="2016-04" db="EMBL/GenBank/DDBJ databases">
        <authorList>
            <person name="Nguyen H.D."/>
            <person name="Samba Siva P."/>
            <person name="Cullis J."/>
            <person name="Levesque C.A."/>
            <person name="Hambleton S."/>
        </authorList>
    </citation>
    <scope>NUCLEOTIDE SEQUENCE</scope>
    <source>
        <strain evidence="1">DAOMC 236416</strain>
    </source>
</reference>
<keyword evidence="2" id="KW-1185">Reference proteome</keyword>
<protein>
    <submittedName>
        <fullName evidence="1">Uncharacterized protein</fullName>
    </submittedName>
</protein>
<dbReference type="PANTHER" id="PTHR37471:SF1">
    <property type="entry name" value="AB HYDROLASE-1 DOMAIN-CONTAINING PROTEIN"/>
    <property type="match status" value="1"/>
</dbReference>
<gene>
    <name evidence="1" type="ORF">A4X13_0g7244</name>
</gene>
<proteinExistence type="predicted"/>
<dbReference type="AlphaFoldDB" id="A0A8T8SKT5"/>
<accession>A0A8T8SKT5</accession>
<reference evidence="1" key="2">
    <citation type="journal article" date="2019" name="IMA Fungus">
        <title>Genome sequencing and comparison of five Tilletia species to identify candidate genes for the detection of regulated species infecting wheat.</title>
        <authorList>
            <person name="Nguyen H.D.T."/>
            <person name="Sultana T."/>
            <person name="Kesanakurti P."/>
            <person name="Hambleton S."/>
        </authorList>
    </citation>
    <scope>NUCLEOTIDE SEQUENCE</scope>
    <source>
        <strain evidence="1">DAOMC 236416</strain>
    </source>
</reference>
<name>A0A8T8SKT5_9BASI</name>
<dbReference type="InterPro" id="IPR029058">
    <property type="entry name" value="AB_hydrolase_fold"/>
</dbReference>
<dbReference type="PANTHER" id="PTHR37471">
    <property type="entry name" value="UNNAMED PRODUCT"/>
    <property type="match status" value="1"/>
</dbReference>
<sequence length="244" mass="27828">MDEQDFWLRGDTISGLAASLQAHWNPKLTRTVNHGILGEINLAGKGGTKKDDYSLTIASHSNGSFLHGWMLRAMPGWFKRNVLVDPVCFRMWEGAVWIAFVYREWTSAIEFLLGYSVAREIVIILPFRSVAWTDSLFHYSLQHGQPLCIEGEGLQNVLRHAKINPKRLRHHAKPTRLLGSSRWETPLRHPTNEDDIETVLGDSAEYHHRLRGAEPHFHTAHAHAMTLQRCVSAYWAIKAIGFVF</sequence>
<evidence type="ECO:0000313" key="2">
    <source>
        <dbReference type="Proteomes" id="UP000077521"/>
    </source>
</evidence>
<dbReference type="Proteomes" id="UP000077521">
    <property type="component" value="Unassembled WGS sequence"/>
</dbReference>
<organism evidence="1 2">
    <name type="scientific">Tilletia indica</name>
    <dbReference type="NCBI Taxonomy" id="43049"/>
    <lineage>
        <taxon>Eukaryota</taxon>
        <taxon>Fungi</taxon>
        <taxon>Dikarya</taxon>
        <taxon>Basidiomycota</taxon>
        <taxon>Ustilaginomycotina</taxon>
        <taxon>Exobasidiomycetes</taxon>
        <taxon>Tilletiales</taxon>
        <taxon>Tilletiaceae</taxon>
        <taxon>Tilletia</taxon>
    </lineage>
</organism>